<evidence type="ECO:0000313" key="3">
    <source>
        <dbReference type="Proteomes" id="UP001597441"/>
    </source>
</evidence>
<dbReference type="RefSeq" id="WP_388012603.1">
    <property type="nucleotide sequence ID" value="NZ_JBHUDT010000001.1"/>
</dbReference>
<dbReference type="Proteomes" id="UP001597441">
    <property type="component" value="Unassembled WGS sequence"/>
</dbReference>
<sequence length="467" mass="50723">MKLLTTLVCTLSLMFQTFSQEQKTPSPILFIYDASGSMWGKLDGKTKKEIALEVLTTSVNNLPDNQNIGLMAYGHRKKGDCNDIEFLVDLKNASKTHITKAVSNINALGKTPLARSAALAINSLKESKTKATIILITDGIESCDGNICDIVSKAKTDGIDFKLHIVGFGLEEGETEQLKCAANAGGGKYYDAANASDLGKGLTEATNTTVDDPPGNFSIYATKNGEPVDAWVRIVKTGTNKEIDGTRTYRDTGWVHLPPGKYNMIVNPLENTKINGTTIIIESIKDKIGHKTVSFDGGKINLLTLNNNEGWDATSKVKTQEGKVVGGSRTYGRTQTIEVNPGTYDIEVMGLRMKGLETKYTIEDVIVESGKTIEVSHNFKTGIAMIGVKSGETLVDAVVSIKEKKSGKNVAGSRTYTSNNSNPREFLLNPGIYEVKVSAVKKEYAGKKETFTIQVKQGETVTKIIRF</sequence>
<dbReference type="SMART" id="SM00327">
    <property type="entry name" value="VWA"/>
    <property type="match status" value="1"/>
</dbReference>
<dbReference type="InterPro" id="IPR036465">
    <property type="entry name" value="vWFA_dom_sf"/>
</dbReference>
<dbReference type="Gene3D" id="3.40.50.410">
    <property type="entry name" value="von Willebrand factor, type A domain"/>
    <property type="match status" value="1"/>
</dbReference>
<accession>A0ABW5JQB0</accession>
<dbReference type="PROSITE" id="PS50234">
    <property type="entry name" value="VWFA"/>
    <property type="match status" value="1"/>
</dbReference>
<keyword evidence="3" id="KW-1185">Reference proteome</keyword>
<protein>
    <submittedName>
        <fullName evidence="2">VWA domain-containing protein</fullName>
    </submittedName>
</protein>
<dbReference type="SUPFAM" id="SSF53300">
    <property type="entry name" value="vWA-like"/>
    <property type="match status" value="1"/>
</dbReference>
<dbReference type="InterPro" id="IPR002035">
    <property type="entry name" value="VWF_A"/>
</dbReference>
<dbReference type="EMBL" id="JBHULK010000001">
    <property type="protein sequence ID" value="MFD2533627.1"/>
    <property type="molecule type" value="Genomic_DNA"/>
</dbReference>
<evidence type="ECO:0000313" key="2">
    <source>
        <dbReference type="EMBL" id="MFD2533627.1"/>
    </source>
</evidence>
<name>A0ABW5JQB0_9FLAO</name>
<proteinExistence type="predicted"/>
<organism evidence="2 3">
    <name type="scientific">Gelatiniphilus marinus</name>
    <dbReference type="NCBI Taxonomy" id="1759464"/>
    <lineage>
        <taxon>Bacteria</taxon>
        <taxon>Pseudomonadati</taxon>
        <taxon>Bacteroidota</taxon>
        <taxon>Flavobacteriia</taxon>
        <taxon>Flavobacteriales</taxon>
        <taxon>Flavobacteriaceae</taxon>
        <taxon>Gelatiniphilus</taxon>
    </lineage>
</organism>
<evidence type="ECO:0000259" key="1">
    <source>
        <dbReference type="PROSITE" id="PS50234"/>
    </source>
</evidence>
<feature type="domain" description="VWFA" evidence="1">
    <location>
        <begin position="27"/>
        <end position="206"/>
    </location>
</feature>
<dbReference type="Pfam" id="PF13519">
    <property type="entry name" value="VWA_2"/>
    <property type="match status" value="1"/>
</dbReference>
<comment type="caution">
    <text evidence="2">The sequence shown here is derived from an EMBL/GenBank/DDBJ whole genome shotgun (WGS) entry which is preliminary data.</text>
</comment>
<reference evidence="3" key="1">
    <citation type="journal article" date="2019" name="Int. J. Syst. Evol. Microbiol.">
        <title>The Global Catalogue of Microorganisms (GCM) 10K type strain sequencing project: providing services to taxonomists for standard genome sequencing and annotation.</title>
        <authorList>
            <consortium name="The Broad Institute Genomics Platform"/>
            <consortium name="The Broad Institute Genome Sequencing Center for Infectious Disease"/>
            <person name="Wu L."/>
            <person name="Ma J."/>
        </authorList>
    </citation>
    <scope>NUCLEOTIDE SEQUENCE [LARGE SCALE GENOMIC DNA]</scope>
    <source>
        <strain evidence="3">KCTC 42903</strain>
    </source>
</reference>
<gene>
    <name evidence="2" type="ORF">ACFSQS_00815</name>
</gene>